<evidence type="ECO:0000256" key="3">
    <source>
        <dbReference type="ARBA" id="ARBA00022801"/>
    </source>
</evidence>
<dbReference type="Proteomes" id="UP000494165">
    <property type="component" value="Unassembled WGS sequence"/>
</dbReference>
<keyword evidence="5" id="KW-0067">ATP-binding</keyword>
<dbReference type="AlphaFoldDB" id="A0A8S1DSM1"/>
<sequence>MDMEASKYNVVSKRPLAAAAVASPDKAKKAKFGEQAAQPRVNDQPGLSWESFQKQRQALPIFKCRARVINAVRGQQTVVLIGETACGKTTQVPQFLLEAGLHRNRLIAVTQPRRVAAITVAQRVAAERGCCIGEQVGYAVRFEDVTSDTTKIKFMTDGLLLREAMLDPLLLRYNVVVLDEAHERSVATDVLFGVVKEAQRRRAKQDLPLKIVVMSATMDVDHLRNYFAGRPAKQAVPVVWVEGRVHEVQIKHTTKSHEDYAAAALSTLFLVHKTAPASEGVLIFLTGQEEIEDMASTIPKIAKEVGGAPMVVLPLYAALPQEQQVQAFKPVAATVRKVVLATNIAETSVTINGIRHVIDSGMVKQRTHFVGTGLDVLKVQRIAQDQAWQRTGRAGREAQGTCFRCYTKEEFSRLPASTVPEMLRINLSSVVLQLLTMGVRKVADFDFVDKPKPEALLSAVQQLKALGGVLEASNELQITPLGRQMAAFPIDAAYARVLIASGTLQCRDEIVTLVALLSGEGVLQSSSSKRNEALVAQSKFHSDFGDHETLLNVHNAFTAAKNKKVFCRENHLSLRALSHATQVREQLVALCDKAGVAQGSCGKDLMQVRRCLVSGLFSNLATHAREKLYVTVSNRQFVSLHPSSVLFDATTPPSCVLFSELVHTGRSYMRNVSVVDAEWAADALPSLRHRLAASPHA</sequence>
<dbReference type="InterPro" id="IPR014001">
    <property type="entry name" value="Helicase_ATP-bd"/>
</dbReference>
<dbReference type="OrthoDB" id="10253254at2759"/>
<keyword evidence="4" id="KW-0347">Helicase</keyword>
<dbReference type="GO" id="GO:0045943">
    <property type="term" value="P:positive regulation of transcription by RNA polymerase I"/>
    <property type="evidence" value="ECO:0007669"/>
    <property type="project" value="TreeGrafter"/>
</dbReference>
<dbReference type="Pfam" id="PF07717">
    <property type="entry name" value="OB_NTP_bind"/>
    <property type="match status" value="1"/>
</dbReference>
<proteinExistence type="predicted"/>
<evidence type="ECO:0000313" key="10">
    <source>
        <dbReference type="Proteomes" id="UP000494165"/>
    </source>
</evidence>
<gene>
    <name evidence="9" type="ORF">CLODIP_2_CD11600</name>
</gene>
<dbReference type="Gene3D" id="3.40.50.300">
    <property type="entry name" value="P-loop containing nucleotide triphosphate hydrolases"/>
    <property type="match status" value="2"/>
</dbReference>
<dbReference type="PANTHER" id="PTHR18934:SF118">
    <property type="entry name" value="ATP-DEPENDENT RNA HELICASE DHX33"/>
    <property type="match status" value="1"/>
</dbReference>
<reference evidence="9 10" key="1">
    <citation type="submission" date="2020-04" db="EMBL/GenBank/DDBJ databases">
        <authorList>
            <person name="Alioto T."/>
            <person name="Alioto T."/>
            <person name="Gomez Garrido J."/>
        </authorList>
    </citation>
    <scope>NUCLEOTIDE SEQUENCE [LARGE SCALE GENOMIC DNA]</scope>
</reference>
<dbReference type="FunFam" id="3.40.50.300:FF:000145">
    <property type="entry name" value="probable ATP-dependent RNA helicase DHX40"/>
    <property type="match status" value="1"/>
</dbReference>
<evidence type="ECO:0000259" key="7">
    <source>
        <dbReference type="PROSITE" id="PS51192"/>
    </source>
</evidence>
<dbReference type="FunFam" id="3.40.50.300:FF:000750">
    <property type="entry name" value="Putative ATP-dependent RNA helicase DHX33"/>
    <property type="match status" value="1"/>
</dbReference>
<dbReference type="GO" id="GO:0005524">
    <property type="term" value="F:ATP binding"/>
    <property type="evidence" value="ECO:0007669"/>
    <property type="project" value="UniProtKB-KW"/>
</dbReference>
<dbReference type="Pfam" id="PF21010">
    <property type="entry name" value="HA2_C"/>
    <property type="match status" value="1"/>
</dbReference>
<dbReference type="InterPro" id="IPR048333">
    <property type="entry name" value="HA2_WH"/>
</dbReference>
<dbReference type="InterPro" id="IPR011545">
    <property type="entry name" value="DEAD/DEAH_box_helicase_dom"/>
</dbReference>
<dbReference type="Pfam" id="PF00271">
    <property type="entry name" value="Helicase_C"/>
    <property type="match status" value="1"/>
</dbReference>
<organism evidence="9 10">
    <name type="scientific">Cloeon dipterum</name>
    <dbReference type="NCBI Taxonomy" id="197152"/>
    <lineage>
        <taxon>Eukaryota</taxon>
        <taxon>Metazoa</taxon>
        <taxon>Ecdysozoa</taxon>
        <taxon>Arthropoda</taxon>
        <taxon>Hexapoda</taxon>
        <taxon>Insecta</taxon>
        <taxon>Pterygota</taxon>
        <taxon>Palaeoptera</taxon>
        <taxon>Ephemeroptera</taxon>
        <taxon>Pisciforma</taxon>
        <taxon>Baetidae</taxon>
        <taxon>Cloeon</taxon>
    </lineage>
</organism>
<dbReference type="GO" id="GO:0003724">
    <property type="term" value="F:RNA helicase activity"/>
    <property type="evidence" value="ECO:0007669"/>
    <property type="project" value="UniProtKB-EC"/>
</dbReference>
<keyword evidence="2" id="KW-0547">Nucleotide-binding</keyword>
<evidence type="ECO:0000256" key="1">
    <source>
        <dbReference type="ARBA" id="ARBA00012552"/>
    </source>
</evidence>
<comment type="caution">
    <text evidence="9">The sequence shown here is derived from an EMBL/GenBank/DDBJ whole genome shotgun (WGS) entry which is preliminary data.</text>
</comment>
<dbReference type="Pfam" id="PF04408">
    <property type="entry name" value="WHD_HA2"/>
    <property type="match status" value="1"/>
</dbReference>
<dbReference type="InterPro" id="IPR001650">
    <property type="entry name" value="Helicase_C-like"/>
</dbReference>
<dbReference type="EMBL" id="CADEPI010000333">
    <property type="protein sequence ID" value="CAB3384020.1"/>
    <property type="molecule type" value="Genomic_DNA"/>
</dbReference>
<dbReference type="GO" id="GO:0005730">
    <property type="term" value="C:nucleolus"/>
    <property type="evidence" value="ECO:0007669"/>
    <property type="project" value="TreeGrafter"/>
</dbReference>
<dbReference type="CDD" id="cd17978">
    <property type="entry name" value="DEXHc_DHX33"/>
    <property type="match status" value="1"/>
</dbReference>
<dbReference type="PROSITE" id="PS51192">
    <property type="entry name" value="HELICASE_ATP_BIND_1"/>
    <property type="match status" value="1"/>
</dbReference>
<dbReference type="SMART" id="SM00487">
    <property type="entry name" value="DEXDc"/>
    <property type="match status" value="1"/>
</dbReference>
<dbReference type="EC" id="3.6.4.13" evidence="1"/>
<feature type="domain" description="Helicase ATP-binding" evidence="7">
    <location>
        <begin position="69"/>
        <end position="236"/>
    </location>
</feature>
<evidence type="ECO:0000256" key="5">
    <source>
        <dbReference type="ARBA" id="ARBA00022840"/>
    </source>
</evidence>
<accession>A0A8S1DSM1</accession>
<dbReference type="PANTHER" id="PTHR18934">
    <property type="entry name" value="ATP-DEPENDENT RNA HELICASE"/>
    <property type="match status" value="1"/>
</dbReference>
<dbReference type="CDD" id="cd18791">
    <property type="entry name" value="SF2_C_RHA"/>
    <property type="match status" value="1"/>
</dbReference>
<evidence type="ECO:0000313" key="9">
    <source>
        <dbReference type="EMBL" id="CAB3384020.1"/>
    </source>
</evidence>
<dbReference type="Pfam" id="PF00270">
    <property type="entry name" value="DEAD"/>
    <property type="match status" value="1"/>
</dbReference>
<dbReference type="SMART" id="SM00847">
    <property type="entry name" value="HA2"/>
    <property type="match status" value="1"/>
</dbReference>
<dbReference type="SMART" id="SM00490">
    <property type="entry name" value="HELICc"/>
    <property type="match status" value="1"/>
</dbReference>
<evidence type="ECO:0000256" key="2">
    <source>
        <dbReference type="ARBA" id="ARBA00022741"/>
    </source>
</evidence>
<keyword evidence="10" id="KW-1185">Reference proteome</keyword>
<name>A0A8S1DSM1_9INSE</name>
<dbReference type="GO" id="GO:0016787">
    <property type="term" value="F:hydrolase activity"/>
    <property type="evidence" value="ECO:0007669"/>
    <property type="project" value="UniProtKB-KW"/>
</dbReference>
<dbReference type="GO" id="GO:0003725">
    <property type="term" value="F:double-stranded RNA binding"/>
    <property type="evidence" value="ECO:0007669"/>
    <property type="project" value="TreeGrafter"/>
</dbReference>
<feature type="domain" description="Helicase C-terminal" evidence="8">
    <location>
        <begin position="264"/>
        <end position="438"/>
    </location>
</feature>
<dbReference type="Gene3D" id="1.20.120.1080">
    <property type="match status" value="1"/>
</dbReference>
<dbReference type="InterPro" id="IPR027417">
    <property type="entry name" value="P-loop_NTPase"/>
</dbReference>
<dbReference type="InterPro" id="IPR011709">
    <property type="entry name" value="DEAD-box_helicase_OB_fold"/>
</dbReference>
<keyword evidence="3" id="KW-0378">Hydrolase</keyword>
<protein>
    <recommendedName>
        <fullName evidence="1">RNA helicase</fullName>
        <ecNumber evidence="1">3.6.4.13</ecNumber>
    </recommendedName>
</protein>
<dbReference type="InterPro" id="IPR007502">
    <property type="entry name" value="Helicase-assoc_dom"/>
</dbReference>
<dbReference type="SUPFAM" id="SSF52540">
    <property type="entry name" value="P-loop containing nucleoside triphosphate hydrolases"/>
    <property type="match status" value="1"/>
</dbReference>
<dbReference type="PROSITE" id="PS51194">
    <property type="entry name" value="HELICASE_CTER"/>
    <property type="match status" value="1"/>
</dbReference>
<comment type="catalytic activity">
    <reaction evidence="6">
        <text>ATP + H2O = ADP + phosphate + H(+)</text>
        <dbReference type="Rhea" id="RHEA:13065"/>
        <dbReference type="ChEBI" id="CHEBI:15377"/>
        <dbReference type="ChEBI" id="CHEBI:15378"/>
        <dbReference type="ChEBI" id="CHEBI:30616"/>
        <dbReference type="ChEBI" id="CHEBI:43474"/>
        <dbReference type="ChEBI" id="CHEBI:456216"/>
        <dbReference type="EC" id="3.6.4.13"/>
    </reaction>
</comment>
<evidence type="ECO:0000256" key="4">
    <source>
        <dbReference type="ARBA" id="ARBA00022806"/>
    </source>
</evidence>
<evidence type="ECO:0000256" key="6">
    <source>
        <dbReference type="ARBA" id="ARBA00047984"/>
    </source>
</evidence>
<evidence type="ECO:0000259" key="8">
    <source>
        <dbReference type="PROSITE" id="PS51194"/>
    </source>
</evidence>